<sequence>MHSHNEEAKFMADIKEAAPEMVSAFFGFDKAVFTKNTGNLDLATRELIAVGVAVTTQCPFCIEDHAKRAVKAGASKADVAEAVMVAAALRAGGGVTHGWKAMKGISEDE</sequence>
<dbReference type="InterPro" id="IPR029032">
    <property type="entry name" value="AhpD-like"/>
</dbReference>
<evidence type="ECO:0000259" key="1">
    <source>
        <dbReference type="Pfam" id="PF02627"/>
    </source>
</evidence>
<proteinExistence type="predicted"/>
<evidence type="ECO:0000313" key="3">
    <source>
        <dbReference type="Proteomes" id="UP000219514"/>
    </source>
</evidence>
<protein>
    <submittedName>
        <fullName evidence="2">Alkylhydroperoxidase AhpD family core domain-containing protein</fullName>
    </submittedName>
</protein>
<dbReference type="Pfam" id="PF02627">
    <property type="entry name" value="CMD"/>
    <property type="match status" value="1"/>
</dbReference>
<keyword evidence="2" id="KW-0560">Oxidoreductase</keyword>
<evidence type="ECO:0000313" key="2">
    <source>
        <dbReference type="EMBL" id="SNX96573.1"/>
    </source>
</evidence>
<accession>A0A285ECI7</accession>
<dbReference type="Proteomes" id="UP000219514">
    <property type="component" value="Unassembled WGS sequence"/>
</dbReference>
<keyword evidence="2" id="KW-0575">Peroxidase</keyword>
<feature type="domain" description="Carboxymuconolactone decarboxylase-like" evidence="1">
    <location>
        <begin position="19"/>
        <end position="103"/>
    </location>
</feature>
<organism evidence="2 3">
    <name type="scientific">Geodermatophilus sabuli</name>
    <dbReference type="NCBI Taxonomy" id="1564158"/>
    <lineage>
        <taxon>Bacteria</taxon>
        <taxon>Bacillati</taxon>
        <taxon>Actinomycetota</taxon>
        <taxon>Actinomycetes</taxon>
        <taxon>Geodermatophilales</taxon>
        <taxon>Geodermatophilaceae</taxon>
        <taxon>Geodermatophilus</taxon>
    </lineage>
</organism>
<dbReference type="Gene3D" id="1.20.1290.10">
    <property type="entry name" value="AhpD-like"/>
    <property type="match status" value="1"/>
</dbReference>
<keyword evidence="3" id="KW-1185">Reference proteome</keyword>
<dbReference type="InterPro" id="IPR004675">
    <property type="entry name" value="AhpD_core"/>
</dbReference>
<dbReference type="NCBIfam" id="TIGR00778">
    <property type="entry name" value="ahpD_dom"/>
    <property type="match status" value="1"/>
</dbReference>
<dbReference type="SUPFAM" id="SSF69118">
    <property type="entry name" value="AhpD-like"/>
    <property type="match status" value="1"/>
</dbReference>
<dbReference type="EMBL" id="OBDO01000004">
    <property type="protein sequence ID" value="SNX96573.1"/>
    <property type="molecule type" value="Genomic_DNA"/>
</dbReference>
<dbReference type="PANTHER" id="PTHR33930:SF2">
    <property type="entry name" value="BLR3452 PROTEIN"/>
    <property type="match status" value="1"/>
</dbReference>
<gene>
    <name evidence="2" type="ORF">SAMN06893097_104288</name>
</gene>
<dbReference type="OrthoDB" id="9801997at2"/>
<dbReference type="InterPro" id="IPR003779">
    <property type="entry name" value="CMD-like"/>
</dbReference>
<dbReference type="AlphaFoldDB" id="A0A285ECI7"/>
<reference evidence="2 3" key="1">
    <citation type="submission" date="2017-09" db="EMBL/GenBank/DDBJ databases">
        <authorList>
            <person name="Ehlers B."/>
            <person name="Leendertz F.H."/>
        </authorList>
    </citation>
    <scope>NUCLEOTIDE SEQUENCE [LARGE SCALE GENOMIC DNA]</scope>
    <source>
        <strain evidence="2 3">DSM 46844</strain>
    </source>
</reference>
<dbReference type="GO" id="GO:0051920">
    <property type="term" value="F:peroxiredoxin activity"/>
    <property type="evidence" value="ECO:0007669"/>
    <property type="project" value="InterPro"/>
</dbReference>
<name>A0A285ECI7_9ACTN</name>
<dbReference type="PANTHER" id="PTHR33930">
    <property type="entry name" value="ALKYL HYDROPEROXIDE REDUCTASE AHPD"/>
    <property type="match status" value="1"/>
</dbReference>